<name>A0AAV8YLF2_9CUCU</name>
<proteinExistence type="predicted"/>
<sequence>MANLHQIDIDFDALYTTGDGLLSNWESKKEHILKFLISENNVKDKNSRNATILWSIHGYLVPTNRTLRRDQTGKKSVIKFTIKDSQESFMFLGASYQVLENHLEYLSTRKSSIQPFIVLVGDDITSVKEIFLLIEEKLLKQLHRIQ</sequence>
<evidence type="ECO:0000313" key="1">
    <source>
        <dbReference type="EMBL" id="KAJ8951760.1"/>
    </source>
</evidence>
<dbReference type="EMBL" id="JAPWTK010000079">
    <property type="protein sequence ID" value="KAJ8951760.1"/>
    <property type="molecule type" value="Genomic_DNA"/>
</dbReference>
<protein>
    <submittedName>
        <fullName evidence="1">Uncharacterized protein</fullName>
    </submittedName>
</protein>
<organism evidence="1 2">
    <name type="scientific">Aromia moschata</name>
    <dbReference type="NCBI Taxonomy" id="1265417"/>
    <lineage>
        <taxon>Eukaryota</taxon>
        <taxon>Metazoa</taxon>
        <taxon>Ecdysozoa</taxon>
        <taxon>Arthropoda</taxon>
        <taxon>Hexapoda</taxon>
        <taxon>Insecta</taxon>
        <taxon>Pterygota</taxon>
        <taxon>Neoptera</taxon>
        <taxon>Endopterygota</taxon>
        <taxon>Coleoptera</taxon>
        <taxon>Polyphaga</taxon>
        <taxon>Cucujiformia</taxon>
        <taxon>Chrysomeloidea</taxon>
        <taxon>Cerambycidae</taxon>
        <taxon>Cerambycinae</taxon>
        <taxon>Callichromatini</taxon>
        <taxon>Aromia</taxon>
    </lineage>
</organism>
<evidence type="ECO:0000313" key="2">
    <source>
        <dbReference type="Proteomes" id="UP001162162"/>
    </source>
</evidence>
<keyword evidence="2" id="KW-1185">Reference proteome</keyword>
<gene>
    <name evidence="1" type="ORF">NQ318_012611</name>
</gene>
<reference evidence="1" key="1">
    <citation type="journal article" date="2023" name="Insect Mol. Biol.">
        <title>Genome sequencing provides insights into the evolution of gene families encoding plant cell wall-degrading enzymes in longhorned beetles.</title>
        <authorList>
            <person name="Shin N.R."/>
            <person name="Okamura Y."/>
            <person name="Kirsch R."/>
            <person name="Pauchet Y."/>
        </authorList>
    </citation>
    <scope>NUCLEOTIDE SEQUENCE</scope>
    <source>
        <strain evidence="1">AMC_N1</strain>
    </source>
</reference>
<comment type="caution">
    <text evidence="1">The sequence shown here is derived from an EMBL/GenBank/DDBJ whole genome shotgun (WGS) entry which is preliminary data.</text>
</comment>
<dbReference type="Proteomes" id="UP001162162">
    <property type="component" value="Unassembled WGS sequence"/>
</dbReference>
<accession>A0AAV8YLF2</accession>
<dbReference type="AlphaFoldDB" id="A0AAV8YLF2"/>